<dbReference type="RefSeq" id="XP_024362128.1">
    <property type="nucleotide sequence ID" value="XM_024506360.2"/>
</dbReference>
<dbReference type="RefSeq" id="XP_024362127.1">
    <property type="nucleotide sequence ID" value="XM_024506359.2"/>
</dbReference>
<dbReference type="KEGG" id="ppp:112275743"/>
<reference evidence="1 3" key="1">
    <citation type="journal article" date="2008" name="Science">
        <title>The Physcomitrella genome reveals evolutionary insights into the conquest of land by plants.</title>
        <authorList>
            <person name="Rensing S."/>
            <person name="Lang D."/>
            <person name="Zimmer A."/>
            <person name="Terry A."/>
            <person name="Salamov A."/>
            <person name="Shapiro H."/>
            <person name="Nishiyama T."/>
            <person name="Perroud P.-F."/>
            <person name="Lindquist E."/>
            <person name="Kamisugi Y."/>
            <person name="Tanahashi T."/>
            <person name="Sakakibara K."/>
            <person name="Fujita T."/>
            <person name="Oishi K."/>
            <person name="Shin-I T."/>
            <person name="Kuroki Y."/>
            <person name="Toyoda A."/>
            <person name="Suzuki Y."/>
            <person name="Hashimoto A."/>
            <person name="Yamaguchi K."/>
            <person name="Sugano A."/>
            <person name="Kohara Y."/>
            <person name="Fujiyama A."/>
            <person name="Anterola A."/>
            <person name="Aoki S."/>
            <person name="Ashton N."/>
            <person name="Barbazuk W.B."/>
            <person name="Barker E."/>
            <person name="Bennetzen J."/>
            <person name="Bezanilla M."/>
            <person name="Blankenship R."/>
            <person name="Cho S.H."/>
            <person name="Dutcher S."/>
            <person name="Estelle M."/>
            <person name="Fawcett J.A."/>
            <person name="Gundlach H."/>
            <person name="Hanada K."/>
            <person name="Heyl A."/>
            <person name="Hicks K.A."/>
            <person name="Hugh J."/>
            <person name="Lohr M."/>
            <person name="Mayer K."/>
            <person name="Melkozernov A."/>
            <person name="Murata T."/>
            <person name="Nelson D."/>
            <person name="Pils B."/>
            <person name="Prigge M."/>
            <person name="Reiss B."/>
            <person name="Renner T."/>
            <person name="Rombauts S."/>
            <person name="Rushton P."/>
            <person name="Sanderfoot A."/>
            <person name="Schween G."/>
            <person name="Shiu S.-H."/>
            <person name="Stueber K."/>
            <person name="Theodoulou F.L."/>
            <person name="Tu H."/>
            <person name="Van de Peer Y."/>
            <person name="Verrier P.J."/>
            <person name="Waters E."/>
            <person name="Wood A."/>
            <person name="Yang L."/>
            <person name="Cove D."/>
            <person name="Cuming A."/>
            <person name="Hasebe M."/>
            <person name="Lucas S."/>
            <person name="Mishler D.B."/>
            <person name="Reski R."/>
            <person name="Grigoriev I."/>
            <person name="Quatrano R.S."/>
            <person name="Boore J.L."/>
        </authorList>
    </citation>
    <scope>NUCLEOTIDE SEQUENCE [LARGE SCALE GENOMIC DNA]</scope>
    <source>
        <strain evidence="2 3">cv. Gransden 2004</strain>
    </source>
</reference>
<dbReference type="EMBL" id="ABEU02000023">
    <property type="protein sequence ID" value="PNR29577.1"/>
    <property type="molecule type" value="Genomic_DNA"/>
</dbReference>
<dbReference type="EnsemblPlants" id="Pp3c23_18540V3.1">
    <property type="protein sequence ID" value="PAC:32950959.CDS.1"/>
    <property type="gene ID" value="Pp3c23_18540"/>
</dbReference>
<dbReference type="EnsemblPlants" id="Pp3c23_18540V3.2">
    <property type="protein sequence ID" value="PAC:32950960.CDS.1"/>
    <property type="gene ID" value="Pp3c23_18540"/>
</dbReference>
<dbReference type="PaxDb" id="3218-PP1S49_228V6.1"/>
<dbReference type="GeneID" id="112275743"/>
<dbReference type="AlphaFoldDB" id="A0A2K1IJX1"/>
<dbReference type="Gramene" id="Pp3c23_18540V3.3">
    <property type="protein sequence ID" value="PAC:32950961.CDS.1"/>
    <property type="gene ID" value="Pp3c23_18540"/>
</dbReference>
<evidence type="ECO:0000313" key="3">
    <source>
        <dbReference type="Proteomes" id="UP000006727"/>
    </source>
</evidence>
<proteinExistence type="predicted"/>
<organism evidence="1">
    <name type="scientific">Physcomitrium patens</name>
    <name type="common">Spreading-leaved earth moss</name>
    <name type="synonym">Physcomitrella patens</name>
    <dbReference type="NCBI Taxonomy" id="3218"/>
    <lineage>
        <taxon>Eukaryota</taxon>
        <taxon>Viridiplantae</taxon>
        <taxon>Streptophyta</taxon>
        <taxon>Embryophyta</taxon>
        <taxon>Bryophyta</taxon>
        <taxon>Bryophytina</taxon>
        <taxon>Bryopsida</taxon>
        <taxon>Funariidae</taxon>
        <taxon>Funariales</taxon>
        <taxon>Funariaceae</taxon>
        <taxon>Physcomitrium</taxon>
    </lineage>
</organism>
<protein>
    <submittedName>
        <fullName evidence="1 2">Uncharacterized protein</fullName>
    </submittedName>
</protein>
<evidence type="ECO:0000313" key="1">
    <source>
        <dbReference type="EMBL" id="PNR29577.1"/>
    </source>
</evidence>
<dbReference type="EnsemblPlants" id="Pp3c23_18540V3.3">
    <property type="protein sequence ID" value="PAC:32950961.CDS.1"/>
    <property type="gene ID" value="Pp3c23_18540"/>
</dbReference>
<dbReference type="OrthoDB" id="2564527at2759"/>
<accession>A0A2K1IJX1</accession>
<dbReference type="Gramene" id="Pp3c23_18540V3.2">
    <property type="protein sequence ID" value="PAC:32950960.CDS.1"/>
    <property type="gene ID" value="Pp3c23_18540"/>
</dbReference>
<dbReference type="GO" id="GO:0016799">
    <property type="term" value="F:hydrolase activity, hydrolyzing N-glycosyl compounds"/>
    <property type="evidence" value="ECO:0007669"/>
    <property type="project" value="InterPro"/>
</dbReference>
<keyword evidence="3" id="KW-1185">Reference proteome</keyword>
<gene>
    <name evidence="2" type="primary">LOC112275743</name>
    <name evidence="1" type="ORF">PHYPA_028271</name>
</gene>
<dbReference type="Proteomes" id="UP000006727">
    <property type="component" value="Chromosome 23"/>
</dbReference>
<evidence type="ECO:0000313" key="2">
    <source>
        <dbReference type="EnsemblPlants" id="PAC:32950959.CDS.1"/>
    </source>
</evidence>
<dbReference type="Gramene" id="Pp3c23_18540V3.1">
    <property type="protein sequence ID" value="PAC:32950959.CDS.1"/>
    <property type="gene ID" value="Pp3c23_18540"/>
</dbReference>
<sequence length="163" mass="18390">MQGSNSVPSEGQLEPERSAAYNHYNSEAAEARHSFLQSALPTYTYTKTGAFDVAITQEVFVEVDSGHSIRSYLRRVQVEQDLAFYKQACESDPANRFAPFMDQQWFLVHKTNWQQRLHADLTAGLPRENPKLPDYDPKITAHCIIIMIQDVHAAALDALHEAG</sequence>
<dbReference type="Gramene" id="Pp3c23_18540V3.4">
    <property type="protein sequence ID" value="PAC:32950962.CDS.1"/>
    <property type="gene ID" value="Pp3c23_18540"/>
</dbReference>
<dbReference type="RefSeq" id="XP_024362126.1">
    <property type="nucleotide sequence ID" value="XM_024506358.2"/>
</dbReference>
<dbReference type="Gene3D" id="3.90.245.10">
    <property type="entry name" value="Ribonucleoside hydrolase-like"/>
    <property type="match status" value="1"/>
</dbReference>
<reference evidence="2" key="3">
    <citation type="submission" date="2020-12" db="UniProtKB">
        <authorList>
            <consortium name="EnsemblPlants"/>
        </authorList>
    </citation>
    <scope>IDENTIFICATION</scope>
</reference>
<reference evidence="1 3" key="2">
    <citation type="journal article" date="2018" name="Plant J.">
        <title>The Physcomitrella patens chromosome-scale assembly reveals moss genome structure and evolution.</title>
        <authorList>
            <person name="Lang D."/>
            <person name="Ullrich K.K."/>
            <person name="Murat F."/>
            <person name="Fuchs J."/>
            <person name="Jenkins J."/>
            <person name="Haas F.B."/>
            <person name="Piednoel M."/>
            <person name="Gundlach H."/>
            <person name="Van Bel M."/>
            <person name="Meyberg R."/>
            <person name="Vives C."/>
            <person name="Morata J."/>
            <person name="Symeonidi A."/>
            <person name="Hiss M."/>
            <person name="Muchero W."/>
            <person name="Kamisugi Y."/>
            <person name="Saleh O."/>
            <person name="Blanc G."/>
            <person name="Decker E.L."/>
            <person name="van Gessel N."/>
            <person name="Grimwood J."/>
            <person name="Hayes R.D."/>
            <person name="Graham S.W."/>
            <person name="Gunter L.E."/>
            <person name="McDaniel S.F."/>
            <person name="Hoernstein S.N.W."/>
            <person name="Larsson A."/>
            <person name="Li F.W."/>
            <person name="Perroud P.F."/>
            <person name="Phillips J."/>
            <person name="Ranjan P."/>
            <person name="Rokshar D.S."/>
            <person name="Rothfels C.J."/>
            <person name="Schneider L."/>
            <person name="Shu S."/>
            <person name="Stevenson D.W."/>
            <person name="Thummler F."/>
            <person name="Tillich M."/>
            <person name="Villarreal Aguilar J.C."/>
            <person name="Widiez T."/>
            <person name="Wong G.K."/>
            <person name="Wymore A."/>
            <person name="Zhang Y."/>
            <person name="Zimmer A.D."/>
            <person name="Quatrano R.S."/>
            <person name="Mayer K.F.X."/>
            <person name="Goodstein D."/>
            <person name="Casacuberta J.M."/>
            <person name="Vandepoele K."/>
            <person name="Reski R."/>
            <person name="Cuming A.C."/>
            <person name="Tuskan G.A."/>
            <person name="Maumus F."/>
            <person name="Salse J."/>
            <person name="Schmutz J."/>
            <person name="Rensing S.A."/>
        </authorList>
    </citation>
    <scope>NUCLEOTIDE SEQUENCE [LARGE SCALE GENOMIC DNA]</scope>
    <source>
        <strain evidence="2 3">cv. Gransden 2004</strain>
    </source>
</reference>
<name>A0A2K1IJX1_PHYPA</name>
<dbReference type="EnsemblPlants" id="Pp3c23_18540V3.4">
    <property type="protein sequence ID" value="PAC:32950962.CDS.1"/>
    <property type="gene ID" value="Pp3c23_18540"/>
</dbReference>
<dbReference type="InterPro" id="IPR036452">
    <property type="entry name" value="Ribo_hydro-like"/>
</dbReference>